<protein>
    <recommendedName>
        <fullName evidence="12">Cytochrome P450</fullName>
    </recommendedName>
</protein>
<dbReference type="PRINTS" id="PR00385">
    <property type="entry name" value="P450"/>
</dbReference>
<evidence type="ECO:0000313" key="11">
    <source>
        <dbReference type="EMBL" id="EGO24832.1"/>
    </source>
</evidence>
<dbReference type="PRINTS" id="PR00463">
    <property type="entry name" value="EP450I"/>
</dbReference>
<keyword evidence="6 10" id="KW-0560">Oxidoreductase</keyword>
<dbReference type="InterPro" id="IPR050364">
    <property type="entry name" value="Cytochrome_P450_fung"/>
</dbReference>
<evidence type="ECO:0000256" key="7">
    <source>
        <dbReference type="ARBA" id="ARBA00023004"/>
    </source>
</evidence>
<dbReference type="Pfam" id="PF00067">
    <property type="entry name" value="p450"/>
    <property type="match status" value="1"/>
</dbReference>
<dbReference type="Proteomes" id="UP000008064">
    <property type="component" value="Unassembled WGS sequence"/>
</dbReference>
<evidence type="ECO:0000256" key="10">
    <source>
        <dbReference type="RuleBase" id="RU000461"/>
    </source>
</evidence>
<dbReference type="GO" id="GO:0016705">
    <property type="term" value="F:oxidoreductase activity, acting on paired donors, with incorporation or reduction of molecular oxygen"/>
    <property type="evidence" value="ECO:0007669"/>
    <property type="project" value="InterPro"/>
</dbReference>
<dbReference type="GO" id="GO:0005506">
    <property type="term" value="F:iron ion binding"/>
    <property type="evidence" value="ECO:0007669"/>
    <property type="project" value="InterPro"/>
</dbReference>
<reference evidence="11" key="1">
    <citation type="submission" date="2011-04" db="EMBL/GenBank/DDBJ databases">
        <title>Evolution of plant cell wall degrading machinery underlies the functional diversity of forest fungi.</title>
        <authorList>
            <consortium name="US DOE Joint Genome Institute (JGI-PGF)"/>
            <person name="Eastwood D.C."/>
            <person name="Floudas D."/>
            <person name="Binder M."/>
            <person name="Majcherczyk A."/>
            <person name="Schneider P."/>
            <person name="Aerts A."/>
            <person name="Asiegbu F.O."/>
            <person name="Baker S.E."/>
            <person name="Barry K."/>
            <person name="Bendiksby M."/>
            <person name="Blumentritt M."/>
            <person name="Coutinho P.M."/>
            <person name="Cullen D."/>
            <person name="Cullen D."/>
            <person name="Gathman A."/>
            <person name="Goodell B."/>
            <person name="Henrissat B."/>
            <person name="Ihrmark K."/>
            <person name="Kauserud H."/>
            <person name="Kohler A."/>
            <person name="LaButti K."/>
            <person name="Lapidus A."/>
            <person name="Lavin J.L."/>
            <person name="Lee Y.-H."/>
            <person name="Lindquist E."/>
            <person name="Lilly W."/>
            <person name="Lucas S."/>
            <person name="Morin E."/>
            <person name="Murat C."/>
            <person name="Oguiza J.A."/>
            <person name="Park J."/>
            <person name="Pisabarro A.G."/>
            <person name="Riley R."/>
            <person name="Rosling A."/>
            <person name="Salamov A."/>
            <person name="Schmidt O."/>
            <person name="Schmutz J."/>
            <person name="Skrede I."/>
            <person name="Stenlid J."/>
            <person name="Wiebenga A."/>
            <person name="Xie X."/>
            <person name="Kues U."/>
            <person name="Hibbett D.S."/>
            <person name="Hoffmeister D."/>
            <person name="Hogberg N."/>
            <person name="Martin F."/>
            <person name="Grigoriev I.V."/>
            <person name="Watkinson S.C."/>
        </authorList>
    </citation>
    <scope>NUCLEOTIDE SEQUENCE</scope>
    <source>
        <strain evidence="11">S7.9</strain>
    </source>
</reference>
<dbReference type="EMBL" id="GL945434">
    <property type="protein sequence ID" value="EGO24832.1"/>
    <property type="molecule type" value="Genomic_DNA"/>
</dbReference>
<comment type="pathway">
    <text evidence="2">Secondary metabolite biosynthesis.</text>
</comment>
<evidence type="ECO:0000256" key="1">
    <source>
        <dbReference type="ARBA" id="ARBA00001971"/>
    </source>
</evidence>
<evidence type="ECO:0000256" key="6">
    <source>
        <dbReference type="ARBA" id="ARBA00023002"/>
    </source>
</evidence>
<evidence type="ECO:0000256" key="9">
    <source>
        <dbReference type="PIRSR" id="PIRSR602401-1"/>
    </source>
</evidence>
<comment type="similarity">
    <text evidence="3 10">Belongs to the cytochrome P450 family.</text>
</comment>
<dbReference type="PROSITE" id="PS00086">
    <property type="entry name" value="CYTOCHROME_P450"/>
    <property type="match status" value="1"/>
</dbReference>
<dbReference type="RefSeq" id="XP_007318851.1">
    <property type="nucleotide sequence ID" value="XM_007318789.1"/>
</dbReference>
<sequence length="526" mass="58871">MVRSLGRTFRSSAMDLHSASIFLLSVVALDLARRLLAKCVSEKSTLPYPPGPKPIPFVGNIFGINAAAPWVTYQEWGRKYGDIVYSRLLNQSIIILNSEKSAKALLDQRSYNYSDRPYMATTDFIGWTFNSVMIRYSNRWRVHRRIFHQAFRPDAAINYRPIQMSKVHQLLQNLLESPGDYDRHLQTLSASIIMALAYGYQSAPRNDPLVEVVETALSLAISELTSEKAALLGAFPILKQIPPWFPGAGFKRNALKCRKSFAEILETPYRFTKKSMASGTATPSMVFDLLNRMKDNPDPSLEQALKEASATAFIAAAETSFSVLTIFLLAMVLHPSVQERAQAEIDSVVSEGRLPDFDDRSSMPYVEAVLRETLRWYPAVPLGVPHAATKSDEYEGYFIPEGATVAVNIWAIARDENTYPEPSLFKPERFLTADGKLTDDTAGYAFGFGRRICVGRYVADASLWATMVSMLALFKLSKAKDEYGNEIDFKPEWTTGVTIHPVKFPCCIQPRVAGMNTEKLAQMIPL</sequence>
<evidence type="ECO:0000256" key="3">
    <source>
        <dbReference type="ARBA" id="ARBA00010617"/>
    </source>
</evidence>
<dbReference type="OrthoDB" id="2789670at2759"/>
<feature type="binding site" description="axial binding residue" evidence="9">
    <location>
        <position position="453"/>
    </location>
    <ligand>
        <name>heme</name>
        <dbReference type="ChEBI" id="CHEBI:30413"/>
    </ligand>
    <ligandPart>
        <name>Fe</name>
        <dbReference type="ChEBI" id="CHEBI:18248"/>
    </ligandPart>
</feature>
<dbReference type="PANTHER" id="PTHR46300:SF7">
    <property type="entry name" value="P450, PUTATIVE (EUROFUNG)-RELATED"/>
    <property type="match status" value="1"/>
</dbReference>
<dbReference type="InterPro" id="IPR002401">
    <property type="entry name" value="Cyt_P450_E_grp-I"/>
</dbReference>
<keyword evidence="4 9" id="KW-0349">Heme</keyword>
<name>F8NY70_SERL9</name>
<gene>
    <name evidence="11" type="ORF">SERLADRAFT_449580</name>
</gene>
<keyword evidence="8 10" id="KW-0503">Monooxygenase</keyword>
<dbReference type="InterPro" id="IPR001128">
    <property type="entry name" value="Cyt_P450"/>
</dbReference>
<dbReference type="AlphaFoldDB" id="F8NY70"/>
<accession>F8NY70</accession>
<dbReference type="GO" id="GO:0020037">
    <property type="term" value="F:heme binding"/>
    <property type="evidence" value="ECO:0007669"/>
    <property type="project" value="InterPro"/>
</dbReference>
<evidence type="ECO:0000256" key="8">
    <source>
        <dbReference type="ARBA" id="ARBA00023033"/>
    </source>
</evidence>
<dbReference type="SUPFAM" id="SSF48264">
    <property type="entry name" value="Cytochrome P450"/>
    <property type="match status" value="1"/>
</dbReference>
<keyword evidence="5 9" id="KW-0479">Metal-binding</keyword>
<evidence type="ECO:0008006" key="12">
    <source>
        <dbReference type="Google" id="ProtNLM"/>
    </source>
</evidence>
<dbReference type="KEGG" id="sla:SERLADRAFT_449580"/>
<dbReference type="PANTHER" id="PTHR46300">
    <property type="entry name" value="P450, PUTATIVE (EUROFUNG)-RELATED-RELATED"/>
    <property type="match status" value="1"/>
</dbReference>
<keyword evidence="7 9" id="KW-0408">Iron</keyword>
<dbReference type="HOGENOM" id="CLU_001570_2_3_1"/>
<dbReference type="Gene3D" id="1.10.630.10">
    <property type="entry name" value="Cytochrome P450"/>
    <property type="match status" value="1"/>
</dbReference>
<organism>
    <name type="scientific">Serpula lacrymans var. lacrymans (strain S7.9)</name>
    <name type="common">Dry rot fungus</name>
    <dbReference type="NCBI Taxonomy" id="578457"/>
    <lineage>
        <taxon>Eukaryota</taxon>
        <taxon>Fungi</taxon>
        <taxon>Dikarya</taxon>
        <taxon>Basidiomycota</taxon>
        <taxon>Agaricomycotina</taxon>
        <taxon>Agaricomycetes</taxon>
        <taxon>Agaricomycetidae</taxon>
        <taxon>Boletales</taxon>
        <taxon>Coniophorineae</taxon>
        <taxon>Serpulaceae</taxon>
        <taxon>Serpula</taxon>
    </lineage>
</organism>
<dbReference type="GO" id="GO:0004497">
    <property type="term" value="F:monooxygenase activity"/>
    <property type="evidence" value="ECO:0007669"/>
    <property type="project" value="UniProtKB-KW"/>
</dbReference>
<evidence type="ECO:0000256" key="2">
    <source>
        <dbReference type="ARBA" id="ARBA00005179"/>
    </source>
</evidence>
<comment type="cofactor">
    <cofactor evidence="1 9">
        <name>heme</name>
        <dbReference type="ChEBI" id="CHEBI:30413"/>
    </cofactor>
</comment>
<evidence type="ECO:0000256" key="4">
    <source>
        <dbReference type="ARBA" id="ARBA00022617"/>
    </source>
</evidence>
<dbReference type="CDD" id="cd11065">
    <property type="entry name" value="CYP64-like"/>
    <property type="match status" value="1"/>
</dbReference>
<dbReference type="InterPro" id="IPR036396">
    <property type="entry name" value="Cyt_P450_sf"/>
</dbReference>
<dbReference type="InterPro" id="IPR017972">
    <property type="entry name" value="Cyt_P450_CS"/>
</dbReference>
<dbReference type="GeneID" id="18816566"/>
<proteinExistence type="inferred from homology"/>
<evidence type="ECO:0000256" key="5">
    <source>
        <dbReference type="ARBA" id="ARBA00022723"/>
    </source>
</evidence>